<dbReference type="AlphaFoldDB" id="A0A180G3R6"/>
<evidence type="ECO:0000313" key="1">
    <source>
        <dbReference type="EMBL" id="OAV87284.1"/>
    </source>
</evidence>
<reference evidence="1" key="1">
    <citation type="submission" date="2009-11" db="EMBL/GenBank/DDBJ databases">
        <authorList>
            <consortium name="The Broad Institute Genome Sequencing Platform"/>
            <person name="Ward D."/>
            <person name="Feldgarden M."/>
            <person name="Earl A."/>
            <person name="Young S.K."/>
            <person name="Zeng Q."/>
            <person name="Koehrsen M."/>
            <person name="Alvarado L."/>
            <person name="Berlin A."/>
            <person name="Bochicchio J."/>
            <person name="Borenstein D."/>
            <person name="Chapman S.B."/>
            <person name="Chen Z."/>
            <person name="Engels R."/>
            <person name="Freedman E."/>
            <person name="Gellesch M."/>
            <person name="Goldberg J."/>
            <person name="Griggs A."/>
            <person name="Gujja S."/>
            <person name="Heilman E."/>
            <person name="Heiman D."/>
            <person name="Hepburn T."/>
            <person name="Howarth C."/>
            <person name="Jen D."/>
            <person name="Larson L."/>
            <person name="Lewis B."/>
            <person name="Mehta T."/>
            <person name="Park D."/>
            <person name="Pearson M."/>
            <person name="Roberts A."/>
            <person name="Saif S."/>
            <person name="Shea T."/>
            <person name="Shenoy N."/>
            <person name="Sisk P."/>
            <person name="Stolte C."/>
            <person name="Sykes S."/>
            <person name="Thomson T."/>
            <person name="Walk T."/>
            <person name="White J."/>
            <person name="Yandava C."/>
            <person name="Izard J."/>
            <person name="Baranova O.V."/>
            <person name="Blanton J.M."/>
            <person name="Tanner A.C."/>
            <person name="Dewhirst F.E."/>
            <person name="Haas B."/>
            <person name="Nusbaum C."/>
            <person name="Birren B."/>
        </authorList>
    </citation>
    <scope>NUCLEOTIDE SEQUENCE [LARGE SCALE GENOMIC DNA]</scope>
    <source>
        <strain evidence="1">1-1 BBBD Race 1</strain>
    </source>
</reference>
<sequence>MSSPITVLSGESHPIPQNDEILFYGDFMAIAKPKISVNSDTGVSERFVRTVRMGSGLHMPGGGIYGVDLRASLATAPIIQANMTYTISGNIAPYTGKIIPNFYCSEIGISSAQMEDQCERKRPVTINACGTILSVSGYQSKWEGGGFIYKVTMRHELTLVWTIPFREYTLLGVGPGGVSSGLSCGDVRRTGRDKLDNWTNSRHSQWAWESSRLVRVLLYLATGAGMTCMRVIFATCPMWERRDQHAMMSGLF</sequence>
<name>A0A180G3R6_PUCT1</name>
<reference evidence="2" key="4">
    <citation type="submission" date="2025-05" db="UniProtKB">
        <authorList>
            <consortium name="EnsemblFungi"/>
        </authorList>
    </citation>
    <scope>IDENTIFICATION</scope>
    <source>
        <strain evidence="2">isolate 1-1 / race 1 (BBBD)</strain>
    </source>
</reference>
<keyword evidence="3" id="KW-1185">Reference proteome</keyword>
<gene>
    <name evidence="1" type="ORF">PTTG_29498</name>
</gene>
<dbReference type="VEuPathDB" id="FungiDB:PTTG_29498"/>
<reference evidence="2 3" key="3">
    <citation type="journal article" date="2017" name="G3 (Bethesda)">
        <title>Comparative analysis highlights variable genome content of wheat rusts and divergence of the mating loci.</title>
        <authorList>
            <person name="Cuomo C.A."/>
            <person name="Bakkeren G."/>
            <person name="Khalil H.B."/>
            <person name="Panwar V."/>
            <person name="Joly D."/>
            <person name="Linning R."/>
            <person name="Sakthikumar S."/>
            <person name="Song X."/>
            <person name="Adiconis X."/>
            <person name="Fan L."/>
            <person name="Goldberg J.M."/>
            <person name="Levin J.Z."/>
            <person name="Young S."/>
            <person name="Zeng Q."/>
            <person name="Anikster Y."/>
            <person name="Bruce M."/>
            <person name="Wang M."/>
            <person name="Yin C."/>
            <person name="McCallum B."/>
            <person name="Szabo L.J."/>
            <person name="Hulbert S."/>
            <person name="Chen X."/>
            <person name="Fellers J.P."/>
        </authorList>
    </citation>
    <scope>NUCLEOTIDE SEQUENCE</scope>
    <source>
        <strain evidence="2">isolate 1-1 / race 1 (BBBD)</strain>
        <strain evidence="3">Isolate 1-1 / race 1 (BBBD)</strain>
    </source>
</reference>
<accession>A0A180G3R6</accession>
<reference evidence="1" key="2">
    <citation type="submission" date="2016-05" db="EMBL/GenBank/DDBJ databases">
        <title>Comparative analysis highlights variable genome content of wheat rusts and divergence of the mating loci.</title>
        <authorList>
            <person name="Cuomo C.A."/>
            <person name="Bakkeren G."/>
            <person name="Szabo L."/>
            <person name="Khalil H."/>
            <person name="Joly D."/>
            <person name="Goldberg J."/>
            <person name="Young S."/>
            <person name="Zeng Q."/>
            <person name="Fellers J."/>
        </authorList>
    </citation>
    <scope>NUCLEOTIDE SEQUENCE [LARGE SCALE GENOMIC DNA]</scope>
    <source>
        <strain evidence="1">1-1 BBBD Race 1</strain>
    </source>
</reference>
<proteinExistence type="predicted"/>
<dbReference type="EMBL" id="ADAS02000487">
    <property type="protein sequence ID" value="OAV87284.1"/>
    <property type="molecule type" value="Genomic_DNA"/>
</dbReference>
<evidence type="ECO:0000313" key="2">
    <source>
        <dbReference type="EnsemblFungi" id="PTTG_29498-t43_1-p1"/>
    </source>
</evidence>
<dbReference type="EnsemblFungi" id="PTTG_29498-t43_1">
    <property type="protein sequence ID" value="PTTG_29498-t43_1-p1"/>
    <property type="gene ID" value="PTTG_29498"/>
</dbReference>
<dbReference type="Proteomes" id="UP000005240">
    <property type="component" value="Unassembled WGS sequence"/>
</dbReference>
<evidence type="ECO:0000313" key="3">
    <source>
        <dbReference type="Proteomes" id="UP000005240"/>
    </source>
</evidence>
<protein>
    <submittedName>
        <fullName evidence="1 2">Uncharacterized protein</fullName>
    </submittedName>
</protein>
<organism evidence="1">
    <name type="scientific">Puccinia triticina (isolate 1-1 / race 1 (BBBD))</name>
    <name type="common">Brown leaf rust fungus</name>
    <dbReference type="NCBI Taxonomy" id="630390"/>
    <lineage>
        <taxon>Eukaryota</taxon>
        <taxon>Fungi</taxon>
        <taxon>Dikarya</taxon>
        <taxon>Basidiomycota</taxon>
        <taxon>Pucciniomycotina</taxon>
        <taxon>Pucciniomycetes</taxon>
        <taxon>Pucciniales</taxon>
        <taxon>Pucciniaceae</taxon>
        <taxon>Puccinia</taxon>
    </lineage>
</organism>